<proteinExistence type="predicted"/>
<accession>A0A1H9LZ14</accession>
<dbReference type="STRING" id="478744.SAMN05444359_12645"/>
<evidence type="ECO:0000313" key="1">
    <source>
        <dbReference type="EMBL" id="SER16642.1"/>
    </source>
</evidence>
<name>A0A1H9LZ14_9BACT</name>
<gene>
    <name evidence="1" type="ORF">SAMN05444359_12645</name>
</gene>
<reference evidence="2" key="1">
    <citation type="submission" date="2016-10" db="EMBL/GenBank/DDBJ databases">
        <authorList>
            <person name="Varghese N."/>
            <person name="Submissions S."/>
        </authorList>
    </citation>
    <scope>NUCLEOTIDE SEQUENCE [LARGE SCALE GENOMIC DNA]</scope>
    <source>
        <strain evidence="2">DSM 24740</strain>
    </source>
</reference>
<protein>
    <submittedName>
        <fullName evidence="1">Uncharacterized protein</fullName>
    </submittedName>
</protein>
<keyword evidence="2" id="KW-1185">Reference proteome</keyword>
<dbReference type="Proteomes" id="UP000199021">
    <property type="component" value="Unassembled WGS sequence"/>
</dbReference>
<dbReference type="OrthoDB" id="9843088at2"/>
<sequence length="110" mass="12503">MGLVLNAPLPPTLAEAFSQLMEVNAQLLEEQRRTNELLANRKEKSDWMTGDEVAIALGKRPNKSGHHKFLQWCRDHGHLTIFGQCKPFTYSRQEVETLAVRVKAGDVYLL</sequence>
<dbReference type="InParanoid" id="A0A1H9LZ14"/>
<evidence type="ECO:0000313" key="2">
    <source>
        <dbReference type="Proteomes" id="UP000199021"/>
    </source>
</evidence>
<dbReference type="AlphaFoldDB" id="A0A1H9LZ14"/>
<dbReference type="EMBL" id="FOFB01000026">
    <property type="protein sequence ID" value="SER16642.1"/>
    <property type="molecule type" value="Genomic_DNA"/>
</dbReference>
<dbReference type="RefSeq" id="WP_090171925.1">
    <property type="nucleotide sequence ID" value="NZ_FOFB01000026.1"/>
</dbReference>
<organism evidence="1 2">
    <name type="scientific">Neolewinella agarilytica</name>
    <dbReference type="NCBI Taxonomy" id="478744"/>
    <lineage>
        <taxon>Bacteria</taxon>
        <taxon>Pseudomonadati</taxon>
        <taxon>Bacteroidota</taxon>
        <taxon>Saprospiria</taxon>
        <taxon>Saprospirales</taxon>
        <taxon>Lewinellaceae</taxon>
        <taxon>Neolewinella</taxon>
    </lineage>
</organism>